<protein>
    <submittedName>
        <fullName evidence="3">Class II glutamine amidotransferase</fullName>
    </submittedName>
</protein>
<gene>
    <name evidence="3" type="ORF">WAE96_15105</name>
</gene>
<proteinExistence type="predicted"/>
<sequence>MCRFIAYKGEEVTLNDIVISPTNSLIEQSKDAKKRKKPLNGDGFGLSWYPTHNDPFPARFVSIEPAWSNQNLQQIASKVRSQCFFAHVRDASVGMPVSQANCHPFNYQKYTFMHNGRLDQFAKFRRNLLNQLSNRAFDLVKGNTDSECIFALFLDTIEFADNLSTDDLTQALYRVIEKIIQIRREADANTNAFINLAVSDGTSMVATRFATDRESQPASLFYSQGKLAIAAGKDFSLNGNSAQNTVIISSEPLTSEPLTSDKSDWIKVARNHAVIVDARNQVVTQAIPIDYQT</sequence>
<dbReference type="InterPro" id="IPR026869">
    <property type="entry name" value="EgtC-like"/>
</dbReference>
<dbReference type="SUPFAM" id="SSF56235">
    <property type="entry name" value="N-terminal nucleophile aminohydrolases (Ntn hydrolases)"/>
    <property type="match status" value="1"/>
</dbReference>
<evidence type="ECO:0000313" key="3">
    <source>
        <dbReference type="EMBL" id="MEI4550998.1"/>
    </source>
</evidence>
<dbReference type="Proteomes" id="UP001382455">
    <property type="component" value="Unassembled WGS sequence"/>
</dbReference>
<evidence type="ECO:0000313" key="4">
    <source>
        <dbReference type="Proteomes" id="UP001382455"/>
    </source>
</evidence>
<dbReference type="CDD" id="cd01908">
    <property type="entry name" value="YafJ"/>
    <property type="match status" value="1"/>
</dbReference>
<dbReference type="Pfam" id="PF13230">
    <property type="entry name" value="GATase_4"/>
    <property type="match status" value="1"/>
</dbReference>
<dbReference type="PROSITE" id="PS51278">
    <property type="entry name" value="GATASE_TYPE_2"/>
    <property type="match status" value="1"/>
</dbReference>
<dbReference type="Gene3D" id="3.60.20.10">
    <property type="entry name" value="Glutamine Phosphoribosylpyrophosphate, subunit 1, domain 1"/>
    <property type="match status" value="1"/>
</dbReference>
<comment type="caution">
    <text evidence="3">The sequence shown here is derived from an EMBL/GenBank/DDBJ whole genome shotgun (WGS) entry which is preliminary data.</text>
</comment>
<dbReference type="PANTHER" id="PTHR43187:SF1">
    <property type="entry name" value="GLUTAMINE AMIDOTRANSFERASE DUG3-RELATED"/>
    <property type="match status" value="1"/>
</dbReference>
<evidence type="ECO:0000259" key="2">
    <source>
        <dbReference type="PROSITE" id="PS51278"/>
    </source>
</evidence>
<dbReference type="InterPro" id="IPR052373">
    <property type="entry name" value="Gamma-glu_amide_hydrolase"/>
</dbReference>
<feature type="domain" description="Glutamine amidotransferase type-2" evidence="2">
    <location>
        <begin position="2"/>
        <end position="279"/>
    </location>
</feature>
<organism evidence="3 4">
    <name type="scientific">Pseudoalteromonas spongiae</name>
    <dbReference type="NCBI Taxonomy" id="298657"/>
    <lineage>
        <taxon>Bacteria</taxon>
        <taxon>Pseudomonadati</taxon>
        <taxon>Pseudomonadota</taxon>
        <taxon>Gammaproteobacteria</taxon>
        <taxon>Alteromonadales</taxon>
        <taxon>Pseudoalteromonadaceae</taxon>
        <taxon>Pseudoalteromonas</taxon>
    </lineage>
</organism>
<keyword evidence="4" id="KW-1185">Reference proteome</keyword>
<accession>A0ABU8EVN0</accession>
<dbReference type="EMBL" id="JBAWKS010000002">
    <property type="protein sequence ID" value="MEI4550998.1"/>
    <property type="molecule type" value="Genomic_DNA"/>
</dbReference>
<dbReference type="InterPro" id="IPR017932">
    <property type="entry name" value="GATase_2_dom"/>
</dbReference>
<dbReference type="InterPro" id="IPR029055">
    <property type="entry name" value="Ntn_hydrolases_N"/>
</dbReference>
<name>A0ABU8EVN0_9GAMM</name>
<dbReference type="RefSeq" id="WP_336436046.1">
    <property type="nucleotide sequence ID" value="NZ_JBAWKS010000002.1"/>
</dbReference>
<evidence type="ECO:0000256" key="1">
    <source>
        <dbReference type="ARBA" id="ARBA00022962"/>
    </source>
</evidence>
<dbReference type="PANTHER" id="PTHR43187">
    <property type="entry name" value="GLUTAMINE AMIDOTRANSFERASE DUG3-RELATED"/>
    <property type="match status" value="1"/>
</dbReference>
<reference evidence="3 4" key="1">
    <citation type="submission" date="2023-12" db="EMBL/GenBank/DDBJ databases">
        <title>Friends and Foes: Symbiotic and Algicidal bacterial influence on Karenia brevis blooms.</title>
        <authorList>
            <person name="Fei C."/>
            <person name="Mohamed A.R."/>
            <person name="Booker A."/>
            <person name="Arshad M."/>
            <person name="Klass S."/>
            <person name="Ahn S."/>
            <person name="Gilbert P.M."/>
            <person name="Heil C.A."/>
            <person name="Martinez J.M."/>
            <person name="Amin S.A."/>
        </authorList>
    </citation>
    <scope>NUCLEOTIDE SEQUENCE [LARGE SCALE GENOMIC DNA]</scope>
    <source>
        <strain evidence="3 4">CE15</strain>
    </source>
</reference>
<keyword evidence="1 3" id="KW-0315">Glutamine amidotransferase</keyword>